<evidence type="ECO:0000256" key="1">
    <source>
        <dbReference type="SAM" id="Coils"/>
    </source>
</evidence>
<dbReference type="AlphaFoldDB" id="A0A913Z539"/>
<sequence>MPKEMEGAEGGPSVSHLMDELEDLRSLFHQTQEFSKVKSPTYLLVPSQKKLQSFSGKSSDIKLEDWIYDVSTAVKARPLSKKAEIDFALQYLTSSAREEVKYHKVGSLEALFSVLRDTFGDHGSSVRLQRTFFERKQTQEESLTSFSHSLLDLFTKAARKCPQLMEKREHLLKDQFAEGVHDVLLRKYLKSKLRGSPGIDFFALRTEAIEWAEESEGAASSSNPVTISRQSAKEEPSARSLLDIMVKQQEQIDHQQKQLDELTTLVQQLAQAKPNNSTGRQQTKVTCTFCSKAGHTAERCFKRQLKEAHGTIEELRKATKSPPSQGN</sequence>
<evidence type="ECO:0008006" key="5">
    <source>
        <dbReference type="Google" id="ProtNLM"/>
    </source>
</evidence>
<dbReference type="RefSeq" id="XP_038046837.1">
    <property type="nucleotide sequence ID" value="XM_038190909.1"/>
</dbReference>
<dbReference type="PANTHER" id="PTHR19963:SF30">
    <property type="entry name" value="ENDONUCLEASE_EXONUCLEASE_PHOSPHATASE DOMAIN-CONTAINING PROTEIN"/>
    <property type="match status" value="1"/>
</dbReference>
<organism evidence="3 4">
    <name type="scientific">Patiria miniata</name>
    <name type="common">Bat star</name>
    <name type="synonym">Asterina miniata</name>
    <dbReference type="NCBI Taxonomy" id="46514"/>
    <lineage>
        <taxon>Eukaryota</taxon>
        <taxon>Metazoa</taxon>
        <taxon>Echinodermata</taxon>
        <taxon>Eleutherozoa</taxon>
        <taxon>Asterozoa</taxon>
        <taxon>Asteroidea</taxon>
        <taxon>Valvatacea</taxon>
        <taxon>Valvatida</taxon>
        <taxon>Asterinidae</taxon>
        <taxon>Patiria</taxon>
    </lineage>
</organism>
<evidence type="ECO:0000313" key="4">
    <source>
        <dbReference type="Proteomes" id="UP000887568"/>
    </source>
</evidence>
<evidence type="ECO:0000256" key="2">
    <source>
        <dbReference type="SAM" id="MobiDB-lite"/>
    </source>
</evidence>
<feature type="coiled-coil region" evidence="1">
    <location>
        <begin position="245"/>
        <end position="272"/>
    </location>
</feature>
<evidence type="ECO:0000313" key="3">
    <source>
        <dbReference type="EnsemblMetazoa" id="XP_038046837.1"/>
    </source>
</evidence>
<dbReference type="Proteomes" id="UP000887568">
    <property type="component" value="Unplaced"/>
</dbReference>
<dbReference type="EnsemblMetazoa" id="XM_038190909.1">
    <property type="protein sequence ID" value="XP_038046837.1"/>
    <property type="gene ID" value="LOC119721035"/>
</dbReference>
<dbReference type="PANTHER" id="PTHR19963">
    <property type="entry name" value="CCHC-TYPE DOMAIN-CONTAINING PROTEIN"/>
    <property type="match status" value="1"/>
</dbReference>
<protein>
    <recommendedName>
        <fullName evidence="5">CCHC-type domain-containing protein</fullName>
    </recommendedName>
</protein>
<accession>A0A913Z539</accession>
<keyword evidence="4" id="KW-1185">Reference proteome</keyword>
<reference evidence="3" key="1">
    <citation type="submission" date="2022-11" db="UniProtKB">
        <authorList>
            <consortium name="EnsemblMetazoa"/>
        </authorList>
    </citation>
    <scope>IDENTIFICATION</scope>
</reference>
<dbReference type="OrthoDB" id="10065209at2759"/>
<dbReference type="GeneID" id="119721035"/>
<name>A0A913Z539_PATMI</name>
<dbReference type="OMA" id="WIEEVEH"/>
<proteinExistence type="predicted"/>
<feature type="region of interest" description="Disordered" evidence="2">
    <location>
        <begin position="214"/>
        <end position="236"/>
    </location>
</feature>
<keyword evidence="1" id="KW-0175">Coiled coil</keyword>